<dbReference type="PRINTS" id="PR00081">
    <property type="entry name" value="GDHRDH"/>
</dbReference>
<dbReference type="FunFam" id="3.40.50.720:FF:000084">
    <property type="entry name" value="Short-chain dehydrogenase reductase"/>
    <property type="match status" value="1"/>
</dbReference>
<dbReference type="OrthoDB" id="9804774at2"/>
<dbReference type="AlphaFoldDB" id="A0A547PL33"/>
<dbReference type="InterPro" id="IPR002347">
    <property type="entry name" value="SDR_fam"/>
</dbReference>
<dbReference type="RefSeq" id="WP_142836152.1">
    <property type="nucleotide sequence ID" value="NZ_VFSV01000062.1"/>
</dbReference>
<reference evidence="3 4" key="1">
    <citation type="submission" date="2019-06" db="EMBL/GenBank/DDBJ databases">
        <title>Paenimaribius caenipelagi gen. nov., sp. nov., isolated from a tidal flat.</title>
        <authorList>
            <person name="Yoon J.-H."/>
        </authorList>
    </citation>
    <scope>NUCLEOTIDE SEQUENCE [LARGE SCALE GENOMIC DNA]</scope>
    <source>
        <strain evidence="3 4">JBTF-M29</strain>
    </source>
</reference>
<evidence type="ECO:0000256" key="2">
    <source>
        <dbReference type="ARBA" id="ARBA00023002"/>
    </source>
</evidence>
<dbReference type="InterPro" id="IPR036291">
    <property type="entry name" value="NAD(P)-bd_dom_sf"/>
</dbReference>
<dbReference type="NCBIfam" id="NF009466">
    <property type="entry name" value="PRK12826.1-2"/>
    <property type="match status" value="1"/>
</dbReference>
<dbReference type="EMBL" id="VFSV01000062">
    <property type="protein sequence ID" value="TRD14836.1"/>
    <property type="molecule type" value="Genomic_DNA"/>
</dbReference>
<dbReference type="Proteomes" id="UP000318590">
    <property type="component" value="Unassembled WGS sequence"/>
</dbReference>
<dbReference type="PANTHER" id="PTHR42760:SF133">
    <property type="entry name" value="3-OXOACYL-[ACYL-CARRIER-PROTEIN] REDUCTASE"/>
    <property type="match status" value="1"/>
</dbReference>
<dbReference type="PRINTS" id="PR00080">
    <property type="entry name" value="SDRFAMILY"/>
</dbReference>
<dbReference type="PANTHER" id="PTHR42760">
    <property type="entry name" value="SHORT-CHAIN DEHYDROGENASES/REDUCTASES FAMILY MEMBER"/>
    <property type="match status" value="1"/>
</dbReference>
<comment type="caution">
    <text evidence="3">The sequence shown here is derived from an EMBL/GenBank/DDBJ whole genome shotgun (WGS) entry which is preliminary data.</text>
</comment>
<dbReference type="SUPFAM" id="SSF51735">
    <property type="entry name" value="NAD(P)-binding Rossmann-fold domains"/>
    <property type="match status" value="1"/>
</dbReference>
<dbReference type="GO" id="GO:0016616">
    <property type="term" value="F:oxidoreductase activity, acting on the CH-OH group of donors, NAD or NADP as acceptor"/>
    <property type="evidence" value="ECO:0007669"/>
    <property type="project" value="TreeGrafter"/>
</dbReference>
<accession>A0A547PL33</accession>
<sequence>MTDDVTKDRASGLRLPGLRGRRVVVTAGAGGIGLAIARVLYEQGARLAICDVSAEALRTASAELGDCLAMQADVSDDAQVSAFFDAVSAELGGLDALVNNAGIAGPTAKVEDITPEDWRRCVDICLTGQFLCARQAVPMIKAAGGGAMVNMGSAASKHGYVHRSPYSAAKFGVIGLTQSLAKELGPGNIRVNAVLPGIVEGPRMEGVIRDRAAAQGISYEEMEANYLRNISLRRMVSQQDVAMSVAFLISDAGATLSGQSLGVDGNIEAL</sequence>
<dbReference type="Gene3D" id="3.40.50.720">
    <property type="entry name" value="NAD(P)-binding Rossmann-like Domain"/>
    <property type="match status" value="1"/>
</dbReference>
<dbReference type="Pfam" id="PF13561">
    <property type="entry name" value="adh_short_C2"/>
    <property type="match status" value="1"/>
</dbReference>
<comment type="similarity">
    <text evidence="1">Belongs to the short-chain dehydrogenases/reductases (SDR) family.</text>
</comment>
<keyword evidence="4" id="KW-1185">Reference proteome</keyword>
<evidence type="ECO:0000313" key="3">
    <source>
        <dbReference type="EMBL" id="TRD14836.1"/>
    </source>
</evidence>
<gene>
    <name evidence="3" type="ORF">FEV53_18230</name>
</gene>
<dbReference type="InterPro" id="IPR020904">
    <property type="entry name" value="Sc_DH/Rdtase_CS"/>
</dbReference>
<evidence type="ECO:0000313" key="4">
    <source>
        <dbReference type="Proteomes" id="UP000318590"/>
    </source>
</evidence>
<proteinExistence type="inferred from homology"/>
<protein>
    <submittedName>
        <fullName evidence="3">SDR family oxidoreductase</fullName>
    </submittedName>
</protein>
<keyword evidence="2" id="KW-0560">Oxidoreductase</keyword>
<dbReference type="CDD" id="cd05233">
    <property type="entry name" value="SDR_c"/>
    <property type="match status" value="1"/>
</dbReference>
<dbReference type="PROSITE" id="PS00061">
    <property type="entry name" value="ADH_SHORT"/>
    <property type="match status" value="1"/>
</dbReference>
<organism evidence="3 4">
    <name type="scientific">Palleronia caenipelagi</name>
    <dbReference type="NCBI Taxonomy" id="2489174"/>
    <lineage>
        <taxon>Bacteria</taxon>
        <taxon>Pseudomonadati</taxon>
        <taxon>Pseudomonadota</taxon>
        <taxon>Alphaproteobacteria</taxon>
        <taxon>Rhodobacterales</taxon>
        <taxon>Roseobacteraceae</taxon>
        <taxon>Palleronia</taxon>
    </lineage>
</organism>
<evidence type="ECO:0000256" key="1">
    <source>
        <dbReference type="ARBA" id="ARBA00006484"/>
    </source>
</evidence>
<name>A0A547PL33_9RHOB</name>